<feature type="region of interest" description="Disordered" evidence="1">
    <location>
        <begin position="366"/>
        <end position="412"/>
    </location>
</feature>
<feature type="region of interest" description="Disordered" evidence="1">
    <location>
        <begin position="144"/>
        <end position="165"/>
    </location>
</feature>
<sequence>MQNVQSLTALFSAMQNVQSLTGLFSAMQNVQSMALKSAVSDFRDHLVSPSDLMLPSTTSTHIEVILEVHTWAREYFEDDLKYLPHPETLIYEEVMPSGLAHLVGSKDQSSRDSWCDSKPDPFHYDSPQSKREISAASSRFMVTPEGSLEGNTPLPEEIDIDPSWNVSTPTVTGTGRERPQQRPQALVLFANIPGAPRVVTESEERRAVRLTIPSANVTSLSDFQGSDPSALRFTSTAHCASLGARMAIPNPAGSDQTGLPKYPGVPAVAAQGLPPFADFDFGGCPRTSTSTLPERVDRHNHRPYYHSGTQLVINSITDAYVSEGQANPSHQGMGPMGGFPPGPGFPPHGFPPPGYPPYGGPSFFQQTQLGGQPFFQYNQVGAWGNSGAPGTQPRGEPTATQSTYGAPSPSAR</sequence>
<organism evidence="2 3">
    <name type="scientific">Massariosphaeria phaeospora</name>
    <dbReference type="NCBI Taxonomy" id="100035"/>
    <lineage>
        <taxon>Eukaryota</taxon>
        <taxon>Fungi</taxon>
        <taxon>Dikarya</taxon>
        <taxon>Ascomycota</taxon>
        <taxon>Pezizomycotina</taxon>
        <taxon>Dothideomycetes</taxon>
        <taxon>Pleosporomycetidae</taxon>
        <taxon>Pleosporales</taxon>
        <taxon>Pleosporales incertae sedis</taxon>
        <taxon>Massariosphaeria</taxon>
    </lineage>
</organism>
<feature type="region of interest" description="Disordered" evidence="1">
    <location>
        <begin position="103"/>
        <end position="129"/>
    </location>
</feature>
<proteinExistence type="predicted"/>
<comment type="caution">
    <text evidence="2">The sequence shown here is derived from an EMBL/GenBank/DDBJ whole genome shotgun (WGS) entry which is preliminary data.</text>
</comment>
<name>A0A7C8ICB8_9PLEO</name>
<gene>
    <name evidence="2" type="ORF">BDV95DRAFT_603408</name>
</gene>
<feature type="compositionally biased region" description="Polar residues" evidence="1">
    <location>
        <begin position="398"/>
        <end position="412"/>
    </location>
</feature>
<protein>
    <submittedName>
        <fullName evidence="2">Uncharacterized protein</fullName>
    </submittedName>
</protein>
<dbReference type="EMBL" id="JAADJZ010000004">
    <property type="protein sequence ID" value="KAF2876029.1"/>
    <property type="molecule type" value="Genomic_DNA"/>
</dbReference>
<dbReference type="Proteomes" id="UP000481861">
    <property type="component" value="Unassembled WGS sequence"/>
</dbReference>
<accession>A0A7C8ICB8</accession>
<feature type="compositionally biased region" description="Polar residues" evidence="1">
    <location>
        <begin position="366"/>
        <end position="379"/>
    </location>
</feature>
<keyword evidence="3" id="KW-1185">Reference proteome</keyword>
<evidence type="ECO:0000313" key="3">
    <source>
        <dbReference type="Proteomes" id="UP000481861"/>
    </source>
</evidence>
<evidence type="ECO:0000256" key="1">
    <source>
        <dbReference type="SAM" id="MobiDB-lite"/>
    </source>
</evidence>
<evidence type="ECO:0000313" key="2">
    <source>
        <dbReference type="EMBL" id="KAF2876029.1"/>
    </source>
</evidence>
<dbReference type="AlphaFoldDB" id="A0A7C8ICB8"/>
<feature type="compositionally biased region" description="Basic and acidic residues" evidence="1">
    <location>
        <begin position="108"/>
        <end position="129"/>
    </location>
</feature>
<reference evidence="2 3" key="1">
    <citation type="submission" date="2020-01" db="EMBL/GenBank/DDBJ databases">
        <authorList>
            <consortium name="DOE Joint Genome Institute"/>
            <person name="Haridas S."/>
            <person name="Albert R."/>
            <person name="Binder M."/>
            <person name="Bloem J."/>
            <person name="Labutti K."/>
            <person name="Salamov A."/>
            <person name="Andreopoulos B."/>
            <person name="Baker S.E."/>
            <person name="Barry K."/>
            <person name="Bills G."/>
            <person name="Bluhm B.H."/>
            <person name="Cannon C."/>
            <person name="Castanera R."/>
            <person name="Culley D.E."/>
            <person name="Daum C."/>
            <person name="Ezra D."/>
            <person name="Gonzalez J.B."/>
            <person name="Henrissat B."/>
            <person name="Kuo A."/>
            <person name="Liang C."/>
            <person name="Lipzen A."/>
            <person name="Lutzoni F."/>
            <person name="Magnuson J."/>
            <person name="Mondo S."/>
            <person name="Nolan M."/>
            <person name="Ohm R."/>
            <person name="Pangilinan J."/>
            <person name="Park H.-J.H."/>
            <person name="Ramirez L."/>
            <person name="Alfaro M."/>
            <person name="Sun H."/>
            <person name="Tritt A."/>
            <person name="Yoshinaga Y."/>
            <person name="Zwiers L.-H.L."/>
            <person name="Turgeon B.G."/>
            <person name="Goodwin S.B."/>
            <person name="Spatafora J.W."/>
            <person name="Crous P.W."/>
            <person name="Grigoriev I.V."/>
        </authorList>
    </citation>
    <scope>NUCLEOTIDE SEQUENCE [LARGE SCALE GENOMIC DNA]</scope>
    <source>
        <strain evidence="2 3">CBS 611.86</strain>
    </source>
</reference>